<organism evidence="2 3">
    <name type="scientific">Chitinimonas taiwanensis DSM 18899</name>
    <dbReference type="NCBI Taxonomy" id="1121279"/>
    <lineage>
        <taxon>Bacteria</taxon>
        <taxon>Pseudomonadati</taxon>
        <taxon>Pseudomonadota</taxon>
        <taxon>Betaproteobacteria</taxon>
        <taxon>Neisseriales</taxon>
        <taxon>Chitinibacteraceae</taxon>
        <taxon>Chitinimonas</taxon>
    </lineage>
</organism>
<sequence length="45" mass="4986">MSSGFINLILTLPSTIFVVFVEFILIINVVPTRKNMASMSGAWKV</sequence>
<dbReference type="EMBL" id="FPKR01000001">
    <property type="protein sequence ID" value="SFZ71108.1"/>
    <property type="molecule type" value="Genomic_DNA"/>
</dbReference>
<name>A0A1K2H4Z6_9NEIS</name>
<dbReference type="AlphaFoldDB" id="A0A1K2H4Z6"/>
<dbReference type="Proteomes" id="UP000186513">
    <property type="component" value="Unassembled WGS sequence"/>
</dbReference>
<keyword evidence="1" id="KW-0472">Membrane</keyword>
<reference evidence="2 3" key="1">
    <citation type="submission" date="2016-11" db="EMBL/GenBank/DDBJ databases">
        <authorList>
            <person name="Jaros S."/>
            <person name="Januszkiewicz K."/>
            <person name="Wedrychowicz H."/>
        </authorList>
    </citation>
    <scope>NUCLEOTIDE SEQUENCE [LARGE SCALE GENOMIC DNA]</scope>
    <source>
        <strain evidence="2 3">DSM 18899</strain>
    </source>
</reference>
<keyword evidence="1" id="KW-0812">Transmembrane</keyword>
<evidence type="ECO:0000313" key="3">
    <source>
        <dbReference type="Proteomes" id="UP000186513"/>
    </source>
</evidence>
<gene>
    <name evidence="2" type="ORF">SAMN02745887_00405</name>
</gene>
<feature type="transmembrane region" description="Helical" evidence="1">
    <location>
        <begin position="6"/>
        <end position="30"/>
    </location>
</feature>
<evidence type="ECO:0000313" key="2">
    <source>
        <dbReference type="EMBL" id="SFZ71108.1"/>
    </source>
</evidence>
<evidence type="ECO:0000256" key="1">
    <source>
        <dbReference type="SAM" id="Phobius"/>
    </source>
</evidence>
<proteinExistence type="predicted"/>
<accession>A0A1K2H4Z6</accession>
<keyword evidence="1" id="KW-1133">Transmembrane helix</keyword>
<keyword evidence="3" id="KW-1185">Reference proteome</keyword>
<protein>
    <submittedName>
        <fullName evidence="2">Uncharacterized protein</fullName>
    </submittedName>
</protein>